<keyword evidence="10" id="KW-0325">Glycoprotein</keyword>
<dbReference type="Gene3D" id="1.10.405.10">
    <property type="entry name" value="Guanine Nucleotide Dissociation Inhibitor, domain 1"/>
    <property type="match status" value="1"/>
</dbReference>
<feature type="signal peptide" evidence="11">
    <location>
        <begin position="1"/>
        <end position="24"/>
    </location>
</feature>
<dbReference type="AlphaFoldDB" id="A0A437CD99"/>
<keyword evidence="14" id="KW-1185">Reference proteome</keyword>
<dbReference type="InterPro" id="IPR050281">
    <property type="entry name" value="Flavin_monoamine_oxidase"/>
</dbReference>
<evidence type="ECO:0000256" key="3">
    <source>
        <dbReference type="ARBA" id="ARBA00005465"/>
    </source>
</evidence>
<evidence type="ECO:0000313" key="14">
    <source>
        <dbReference type="Proteomes" id="UP000283210"/>
    </source>
</evidence>
<dbReference type="PANTHER" id="PTHR10742">
    <property type="entry name" value="FLAVIN MONOAMINE OXIDASE"/>
    <property type="match status" value="1"/>
</dbReference>
<evidence type="ECO:0000256" key="7">
    <source>
        <dbReference type="ARBA" id="ARBA00022827"/>
    </source>
</evidence>
<comment type="similarity">
    <text evidence="3">Belongs to the flavin monoamine oxidase family. FIG1 subfamily.</text>
</comment>
<dbReference type="InterPro" id="IPR036188">
    <property type="entry name" value="FAD/NAD-bd_sf"/>
</dbReference>
<dbReference type="GO" id="GO:0009063">
    <property type="term" value="P:amino acid catabolic process"/>
    <property type="evidence" value="ECO:0007669"/>
    <property type="project" value="TreeGrafter"/>
</dbReference>
<evidence type="ECO:0000256" key="5">
    <source>
        <dbReference type="ARBA" id="ARBA00022525"/>
    </source>
</evidence>
<evidence type="ECO:0000256" key="9">
    <source>
        <dbReference type="ARBA" id="ARBA00023157"/>
    </source>
</evidence>
<evidence type="ECO:0000256" key="2">
    <source>
        <dbReference type="ARBA" id="ARBA00004613"/>
    </source>
</evidence>
<organism evidence="13 14">
    <name type="scientific">Oryzias javanicus</name>
    <name type="common">Javanese ricefish</name>
    <name type="synonym">Aplocheilus javanicus</name>
    <dbReference type="NCBI Taxonomy" id="123683"/>
    <lineage>
        <taxon>Eukaryota</taxon>
        <taxon>Metazoa</taxon>
        <taxon>Chordata</taxon>
        <taxon>Craniata</taxon>
        <taxon>Vertebrata</taxon>
        <taxon>Euteleostomi</taxon>
        <taxon>Actinopterygii</taxon>
        <taxon>Neopterygii</taxon>
        <taxon>Teleostei</taxon>
        <taxon>Neoteleostei</taxon>
        <taxon>Acanthomorphata</taxon>
        <taxon>Ovalentaria</taxon>
        <taxon>Atherinomorphae</taxon>
        <taxon>Beloniformes</taxon>
        <taxon>Adrianichthyidae</taxon>
        <taxon>Oryziinae</taxon>
        <taxon>Oryzias</taxon>
    </lineage>
</organism>
<keyword evidence="11" id="KW-0732">Signal</keyword>
<dbReference type="Pfam" id="PF01593">
    <property type="entry name" value="Amino_oxidase"/>
    <property type="match status" value="2"/>
</dbReference>
<dbReference type="EC" id="1.4.3.2" evidence="4"/>
<name>A0A437CD99_ORYJA</name>
<dbReference type="SUPFAM" id="SSF51905">
    <property type="entry name" value="FAD/NAD(P)-binding domain"/>
    <property type="match status" value="1"/>
</dbReference>
<dbReference type="InterPro" id="IPR002937">
    <property type="entry name" value="Amino_oxidase"/>
</dbReference>
<evidence type="ECO:0000256" key="10">
    <source>
        <dbReference type="ARBA" id="ARBA00023180"/>
    </source>
</evidence>
<dbReference type="GO" id="GO:0001716">
    <property type="term" value="F:L-amino-acid oxidase activity"/>
    <property type="evidence" value="ECO:0007669"/>
    <property type="project" value="UniProtKB-EC"/>
</dbReference>
<evidence type="ECO:0000256" key="11">
    <source>
        <dbReference type="SAM" id="SignalP"/>
    </source>
</evidence>
<evidence type="ECO:0000313" key="13">
    <source>
        <dbReference type="EMBL" id="RVE60780.1"/>
    </source>
</evidence>
<reference evidence="13 14" key="1">
    <citation type="submission" date="2018-11" db="EMBL/GenBank/DDBJ databases">
        <authorList>
            <person name="Lopez-Roques C."/>
            <person name="Donnadieu C."/>
            <person name="Bouchez O."/>
            <person name="Klopp C."/>
            <person name="Cabau C."/>
            <person name="Zahm M."/>
        </authorList>
    </citation>
    <scope>NUCLEOTIDE SEQUENCE [LARGE SCALE GENOMIC DNA]</scope>
    <source>
        <strain evidence="13">RS831</strain>
        <tissue evidence="13">Whole body</tissue>
    </source>
</reference>
<keyword evidence="7" id="KW-0274">FAD</keyword>
<evidence type="ECO:0000256" key="8">
    <source>
        <dbReference type="ARBA" id="ARBA00023002"/>
    </source>
</evidence>
<dbReference type="Gene3D" id="3.30.70.2100">
    <property type="match status" value="1"/>
</dbReference>
<accession>A0A437CD99</accession>
<dbReference type="OrthoDB" id="5046242at2759"/>
<dbReference type="GO" id="GO:0005576">
    <property type="term" value="C:extracellular region"/>
    <property type="evidence" value="ECO:0007669"/>
    <property type="project" value="UniProtKB-SubCell"/>
</dbReference>
<comment type="subcellular location">
    <subcellularLocation>
        <location evidence="2">Secreted</location>
    </subcellularLocation>
</comment>
<dbReference type="Proteomes" id="UP000283210">
    <property type="component" value="Chromosome 18"/>
</dbReference>
<keyword evidence="6" id="KW-0285">Flavoprotein</keyword>
<dbReference type="FunFam" id="3.50.50.60:FF:000450">
    <property type="entry name" value="Amine oxidase"/>
    <property type="match status" value="1"/>
</dbReference>
<sequence>MILLEVKLYAAFLLLLALPSSSSAGSLKEDLADCLRDGDYDVLLKTVQEGLPNITTPHHVVIVGAGMAGLTAAMLLEDAGHQVTILEANSRIGGRVETYRNKEEGWYAELGAMRIPSFHRIVLWVAAKLGVKMNSFVMDDPNTYYLVNRVKKRTYAVKNNPGLLGYKVEPNEMGKSADELLQQALQKVKAEVQAEGCKAAFQKYDHYSVKEYLKEVGGLSLEAIRMIGDLLNEQSLMHTALTEMIYDQTDINDNSTYYEVTGGSDHLPNAFLNVLHSTLLLNSKVVRINQSDTGVTVEYQTSDKSWEKFWESEGIRGGKSITDQPSRFIYYPSHGFSKNQTVGVLLASYTWSDDSLLFLGASDEDLKEVALRDLAQIHGARLCCVVPPTRFAADSAPTS</sequence>
<comment type="cofactor">
    <cofactor evidence="1">
        <name>FAD</name>
        <dbReference type="ChEBI" id="CHEBI:57692"/>
    </cofactor>
</comment>
<keyword evidence="9" id="KW-1015">Disulfide bond</keyword>
<protein>
    <recommendedName>
        <fullName evidence="4">L-amino-acid oxidase</fullName>
        <ecNumber evidence="4">1.4.3.2</ecNumber>
    </recommendedName>
</protein>
<dbReference type="Gene3D" id="3.50.50.60">
    <property type="entry name" value="FAD/NAD(P)-binding domain"/>
    <property type="match status" value="2"/>
</dbReference>
<dbReference type="SUPFAM" id="SSF54373">
    <property type="entry name" value="FAD-linked reductases, C-terminal domain"/>
    <property type="match status" value="1"/>
</dbReference>
<evidence type="ECO:0000256" key="1">
    <source>
        <dbReference type="ARBA" id="ARBA00001974"/>
    </source>
</evidence>
<feature type="chain" id="PRO_5019541589" description="L-amino-acid oxidase" evidence="11">
    <location>
        <begin position="25"/>
        <end position="399"/>
    </location>
</feature>
<keyword evidence="5" id="KW-0964">Secreted</keyword>
<dbReference type="PANTHER" id="PTHR10742:SF342">
    <property type="entry name" value="AMINE OXIDASE"/>
    <property type="match status" value="1"/>
</dbReference>
<proteinExistence type="inferred from homology"/>
<gene>
    <name evidence="13" type="ORF">OJAV_G00184930</name>
</gene>
<evidence type="ECO:0000256" key="6">
    <source>
        <dbReference type="ARBA" id="ARBA00022630"/>
    </source>
</evidence>
<feature type="domain" description="Amine oxidase" evidence="12">
    <location>
        <begin position="67"/>
        <end position="303"/>
    </location>
</feature>
<dbReference type="EMBL" id="CM012454">
    <property type="protein sequence ID" value="RVE60780.1"/>
    <property type="molecule type" value="Genomic_DNA"/>
</dbReference>
<dbReference type="FunFam" id="1.10.405.10:FF:000004">
    <property type="entry name" value="Amine oxidase"/>
    <property type="match status" value="1"/>
</dbReference>
<evidence type="ECO:0000256" key="4">
    <source>
        <dbReference type="ARBA" id="ARBA00012806"/>
    </source>
</evidence>
<keyword evidence="8" id="KW-0560">Oxidoreductase</keyword>
<evidence type="ECO:0000259" key="12">
    <source>
        <dbReference type="Pfam" id="PF01593"/>
    </source>
</evidence>
<reference evidence="13 14" key="2">
    <citation type="submission" date="2019-01" db="EMBL/GenBank/DDBJ databases">
        <title>A chromosome length genome reference of the Java medaka (oryzias javanicus).</title>
        <authorList>
            <person name="Herpin A."/>
            <person name="Takehana Y."/>
            <person name="Naruse K."/>
            <person name="Ansai S."/>
            <person name="Kawaguchi M."/>
        </authorList>
    </citation>
    <scope>NUCLEOTIDE SEQUENCE [LARGE SCALE GENOMIC DNA]</scope>
    <source>
        <strain evidence="13">RS831</strain>
        <tissue evidence="13">Whole body</tissue>
    </source>
</reference>
<feature type="domain" description="Amine oxidase" evidence="12">
    <location>
        <begin position="307"/>
        <end position="379"/>
    </location>
</feature>